<comment type="caution">
    <text evidence="1">The sequence shown here is derived from an EMBL/GenBank/DDBJ whole genome shotgun (WGS) entry which is preliminary data.</text>
</comment>
<dbReference type="EMBL" id="PGCJ01000850">
    <property type="protein sequence ID" value="PLW17424.1"/>
    <property type="molecule type" value="Genomic_DNA"/>
</dbReference>
<evidence type="ECO:0008006" key="3">
    <source>
        <dbReference type="Google" id="ProtNLM"/>
    </source>
</evidence>
<evidence type="ECO:0000313" key="1">
    <source>
        <dbReference type="EMBL" id="PLW17424.1"/>
    </source>
</evidence>
<sequence>MPQILDLPQEIHERIFSHLIIPPMISWHHIGLAYRSPFLVCAIARLRLVCRPWADWLYEHHLYRTSSFHDASKSMAFIDYQNRRSKVLTRAKYLKFVDFFTLPCQTIKAIGRIKNLRDLRLDIARWPSRDLNFVDANHGCFHSLMMEAHGLKSLKLWSPVSLPCKPDLMAEARYPAITHLKVHIDRLDPDPRERRVPGTPRGALSPLREGGFAALPRSGLVLIHGLHSGLRLKKATFFKSPIEILAISSISVNQNPEIFKPHRFSPGLKELVLMGGLSGSSDSPPRICLKACKAHHIKCTSIEHEEVSLIM</sequence>
<proteinExistence type="predicted"/>
<organism evidence="1 2">
    <name type="scientific">Puccinia coronata f. sp. avenae</name>
    <dbReference type="NCBI Taxonomy" id="200324"/>
    <lineage>
        <taxon>Eukaryota</taxon>
        <taxon>Fungi</taxon>
        <taxon>Dikarya</taxon>
        <taxon>Basidiomycota</taxon>
        <taxon>Pucciniomycotina</taxon>
        <taxon>Pucciniomycetes</taxon>
        <taxon>Pucciniales</taxon>
        <taxon>Pucciniaceae</taxon>
        <taxon>Puccinia</taxon>
    </lineage>
</organism>
<dbReference type="AlphaFoldDB" id="A0A2N5SW10"/>
<evidence type="ECO:0000313" key="2">
    <source>
        <dbReference type="Proteomes" id="UP000235388"/>
    </source>
</evidence>
<reference evidence="1 2" key="1">
    <citation type="submission" date="2017-11" db="EMBL/GenBank/DDBJ databases">
        <title>De novo assembly and phasing of dikaryotic genomes from two isolates of Puccinia coronata f. sp. avenae, the causal agent of oat crown rust.</title>
        <authorList>
            <person name="Miller M.E."/>
            <person name="Zhang Y."/>
            <person name="Omidvar V."/>
            <person name="Sperschneider J."/>
            <person name="Schwessinger B."/>
            <person name="Raley C."/>
            <person name="Palmer J.M."/>
            <person name="Garnica D."/>
            <person name="Upadhyaya N."/>
            <person name="Rathjen J."/>
            <person name="Taylor J.M."/>
            <person name="Park R.F."/>
            <person name="Dodds P.N."/>
            <person name="Hirsch C.D."/>
            <person name="Kianian S.F."/>
            <person name="Figueroa M."/>
        </authorList>
    </citation>
    <scope>NUCLEOTIDE SEQUENCE [LARGE SCALE GENOMIC DNA]</scope>
    <source>
        <strain evidence="1">12NC29</strain>
    </source>
</reference>
<protein>
    <recommendedName>
        <fullName evidence="3">F-box domain-containing protein</fullName>
    </recommendedName>
</protein>
<gene>
    <name evidence="1" type="ORF">PCANC_14674</name>
</gene>
<feature type="non-terminal residue" evidence="1">
    <location>
        <position position="311"/>
    </location>
</feature>
<keyword evidence="2" id="KW-1185">Reference proteome</keyword>
<name>A0A2N5SW10_9BASI</name>
<accession>A0A2N5SW10</accession>
<dbReference type="Proteomes" id="UP000235388">
    <property type="component" value="Unassembled WGS sequence"/>
</dbReference>